<evidence type="ECO:0000256" key="1">
    <source>
        <dbReference type="ARBA" id="ARBA00007447"/>
    </source>
</evidence>
<comment type="similarity">
    <text evidence="1 5">Belongs to the peptidase A1 family.</text>
</comment>
<reference evidence="8 9" key="1">
    <citation type="submission" date="2018-06" db="EMBL/GenBank/DDBJ databases">
        <title>Comparative genomics reveals the genomic features of Rhizophagus irregularis, R. cerebriforme, R. diaphanum and Gigaspora rosea, and their symbiotic lifestyle signature.</title>
        <authorList>
            <person name="Morin E."/>
            <person name="San Clemente H."/>
            <person name="Chen E.C.H."/>
            <person name="De La Providencia I."/>
            <person name="Hainaut M."/>
            <person name="Kuo A."/>
            <person name="Kohler A."/>
            <person name="Murat C."/>
            <person name="Tang N."/>
            <person name="Roy S."/>
            <person name="Loubradou J."/>
            <person name="Henrissat B."/>
            <person name="Grigoriev I.V."/>
            <person name="Corradi N."/>
            <person name="Roux C."/>
            <person name="Martin F.M."/>
        </authorList>
    </citation>
    <scope>NUCLEOTIDE SEQUENCE [LARGE SCALE GENOMIC DNA]</scope>
    <source>
        <strain evidence="8 9">DAOM 194757</strain>
    </source>
</reference>
<dbReference type="Proteomes" id="UP000266673">
    <property type="component" value="Unassembled WGS sequence"/>
</dbReference>
<evidence type="ECO:0000256" key="2">
    <source>
        <dbReference type="ARBA" id="ARBA00022750"/>
    </source>
</evidence>
<dbReference type="GO" id="GO:0006508">
    <property type="term" value="P:proteolysis"/>
    <property type="evidence" value="ECO:0007669"/>
    <property type="project" value="UniProtKB-KW"/>
</dbReference>
<protein>
    <submittedName>
        <fullName evidence="8">Aspartic peptidase domain-containing protein</fullName>
    </submittedName>
</protein>
<accession>A0A397VNW8</accession>
<keyword evidence="4" id="KW-1015">Disulfide bond</keyword>
<dbReference type="CDD" id="cd05471">
    <property type="entry name" value="pepsin_like"/>
    <property type="match status" value="1"/>
</dbReference>
<evidence type="ECO:0000256" key="3">
    <source>
        <dbReference type="PIRSR" id="PIRSR601461-1"/>
    </source>
</evidence>
<feature type="domain" description="Peptidase A1" evidence="7">
    <location>
        <begin position="33"/>
        <end position="323"/>
    </location>
</feature>
<dbReference type="Pfam" id="PF00026">
    <property type="entry name" value="Asp"/>
    <property type="match status" value="1"/>
</dbReference>
<keyword evidence="5" id="KW-0378">Hydrolase</keyword>
<dbReference type="SUPFAM" id="SSF50630">
    <property type="entry name" value="Acid proteases"/>
    <property type="match status" value="1"/>
</dbReference>
<comment type="caution">
    <text evidence="8">The sequence shown here is derived from an EMBL/GenBank/DDBJ whole genome shotgun (WGS) entry which is preliminary data.</text>
</comment>
<keyword evidence="9" id="KW-1185">Reference proteome</keyword>
<dbReference type="InterPro" id="IPR033121">
    <property type="entry name" value="PEPTIDASE_A1"/>
</dbReference>
<sequence>MYLYIIHFLITFMIFVDALNYSIQMYSNHELSYYGPIQLGGQTFNVLFDSGSDVLWVPATTCNSSECNGKSRYDITKDLSFIKNTSFAIFYGSGKVSGSGGYSNLTISDLTIMNQYFGIANLIDFPQMAFAPWGGIFGLGRGQSTLTLFKQQGLVNSSQMAFKFGRDNETVSHFTIGITEPSLYVGTITWSTSINSSWRITLDDIFVNNTPIGFQNILTLIDTGTSYIYVSTDNATKIYNQIPNSQNINGSYYLPCNNQIPISVKINGVTWNIENRDLIDNTASKDNGTCKGTIQIGDWILGLSFLKNVYSIFDVDNSRIGFAALNTNVTT</sequence>
<dbReference type="Gene3D" id="2.40.70.10">
    <property type="entry name" value="Acid Proteases"/>
    <property type="match status" value="2"/>
</dbReference>
<dbReference type="InterPro" id="IPR001969">
    <property type="entry name" value="Aspartic_peptidase_AS"/>
</dbReference>
<keyword evidence="6" id="KW-0732">Signal</keyword>
<dbReference type="InterPro" id="IPR001461">
    <property type="entry name" value="Aspartic_peptidase_A1"/>
</dbReference>
<dbReference type="EMBL" id="QKWP01000260">
    <property type="protein sequence ID" value="RIB23481.1"/>
    <property type="molecule type" value="Genomic_DNA"/>
</dbReference>
<dbReference type="STRING" id="44941.A0A397VNW8"/>
<evidence type="ECO:0000313" key="9">
    <source>
        <dbReference type="Proteomes" id="UP000266673"/>
    </source>
</evidence>
<dbReference type="PROSITE" id="PS51767">
    <property type="entry name" value="PEPTIDASE_A1"/>
    <property type="match status" value="1"/>
</dbReference>
<evidence type="ECO:0000259" key="7">
    <source>
        <dbReference type="PROSITE" id="PS51767"/>
    </source>
</evidence>
<feature type="active site" evidence="3">
    <location>
        <position position="222"/>
    </location>
</feature>
<gene>
    <name evidence="8" type="ORF">C2G38_2072726</name>
</gene>
<organism evidence="8 9">
    <name type="scientific">Gigaspora rosea</name>
    <dbReference type="NCBI Taxonomy" id="44941"/>
    <lineage>
        <taxon>Eukaryota</taxon>
        <taxon>Fungi</taxon>
        <taxon>Fungi incertae sedis</taxon>
        <taxon>Mucoromycota</taxon>
        <taxon>Glomeromycotina</taxon>
        <taxon>Glomeromycetes</taxon>
        <taxon>Diversisporales</taxon>
        <taxon>Gigasporaceae</taxon>
        <taxon>Gigaspora</taxon>
    </lineage>
</organism>
<proteinExistence type="inferred from homology"/>
<dbReference type="PANTHER" id="PTHR47966:SF51">
    <property type="entry name" value="BETA-SITE APP-CLEAVING ENZYME, ISOFORM A-RELATED"/>
    <property type="match status" value="1"/>
</dbReference>
<evidence type="ECO:0000256" key="4">
    <source>
        <dbReference type="PIRSR" id="PIRSR601461-2"/>
    </source>
</evidence>
<dbReference type="OrthoDB" id="15189at2759"/>
<evidence type="ECO:0000256" key="5">
    <source>
        <dbReference type="RuleBase" id="RU000454"/>
    </source>
</evidence>
<feature type="chain" id="PRO_5017262539" evidence="6">
    <location>
        <begin position="19"/>
        <end position="331"/>
    </location>
</feature>
<keyword evidence="2 5" id="KW-0064">Aspartyl protease</keyword>
<dbReference type="PANTHER" id="PTHR47966">
    <property type="entry name" value="BETA-SITE APP-CLEAVING ENZYME, ISOFORM A-RELATED"/>
    <property type="match status" value="1"/>
</dbReference>
<dbReference type="GO" id="GO:0004190">
    <property type="term" value="F:aspartic-type endopeptidase activity"/>
    <property type="evidence" value="ECO:0007669"/>
    <property type="project" value="UniProtKB-KW"/>
</dbReference>
<dbReference type="InterPro" id="IPR021109">
    <property type="entry name" value="Peptidase_aspartic_dom_sf"/>
</dbReference>
<keyword evidence="5" id="KW-0645">Protease</keyword>
<dbReference type="PROSITE" id="PS00141">
    <property type="entry name" value="ASP_PROTEASE"/>
    <property type="match status" value="1"/>
</dbReference>
<feature type="signal peptide" evidence="6">
    <location>
        <begin position="1"/>
        <end position="18"/>
    </location>
</feature>
<name>A0A397VNW8_9GLOM</name>
<feature type="active site" evidence="3">
    <location>
        <position position="49"/>
    </location>
</feature>
<dbReference type="InterPro" id="IPR034164">
    <property type="entry name" value="Pepsin-like_dom"/>
</dbReference>
<evidence type="ECO:0000256" key="6">
    <source>
        <dbReference type="SAM" id="SignalP"/>
    </source>
</evidence>
<dbReference type="AlphaFoldDB" id="A0A397VNW8"/>
<feature type="disulfide bond" evidence="4">
    <location>
        <begin position="62"/>
        <end position="67"/>
    </location>
</feature>
<dbReference type="PRINTS" id="PR00792">
    <property type="entry name" value="PEPSIN"/>
</dbReference>
<evidence type="ECO:0000313" key="8">
    <source>
        <dbReference type="EMBL" id="RIB23481.1"/>
    </source>
</evidence>